<comment type="catalytic activity">
    <reaction evidence="3">
        <text>Hydrolysis of (1-&gt;4)-beta-linkages between N-acetylmuramic acid and N-acetyl-D-glucosamine residues in a peptidoglycan and between N-acetyl-D-glucosamine residues in chitodextrins.</text>
        <dbReference type="EC" id="3.2.1.17"/>
    </reaction>
</comment>
<dbReference type="Proteomes" id="UP000430368">
    <property type="component" value="Chromosome"/>
</dbReference>
<dbReference type="EMBL" id="CP041764">
    <property type="protein sequence ID" value="QHA89550.1"/>
    <property type="molecule type" value="Genomic_DNA"/>
</dbReference>
<name>A0ABX6GTF0_9GAMM</name>
<dbReference type="InterPro" id="IPR002196">
    <property type="entry name" value="Glyco_hydro_24"/>
</dbReference>
<protein>
    <recommendedName>
        <fullName evidence="3">Lysozyme</fullName>
        <ecNumber evidence="3">3.2.1.17</ecNumber>
    </recommendedName>
</protein>
<keyword evidence="1 3" id="KW-0929">Antimicrobial</keyword>
<gene>
    <name evidence="4" type="ORF">FO014_22605</name>
</gene>
<dbReference type="InterPro" id="IPR052619">
    <property type="entry name" value="Phage_lysozyme-like"/>
</dbReference>
<keyword evidence="5" id="KW-1185">Reference proteome</keyword>
<reference evidence="4 5" key="1">
    <citation type="submission" date="2019-07" db="EMBL/GenBank/DDBJ databases">
        <title>Serratia dokdonensis sp. nov., an elicitor of systemic resistance in Nicotiana Tabacum.</title>
        <authorList>
            <person name="Son J.-S."/>
            <person name="Hwang Y.-J."/>
            <person name="Lee S.-Y."/>
            <person name="Ghim S.-Y."/>
        </authorList>
    </citation>
    <scope>NUCLEOTIDE SEQUENCE [LARGE SCALE GENOMIC DNA]</scope>
    <source>
        <strain evidence="4 5">KUDC3025</strain>
    </source>
</reference>
<evidence type="ECO:0000256" key="3">
    <source>
        <dbReference type="RuleBase" id="RU003788"/>
    </source>
</evidence>
<sequence length="156" mass="17520">MKSKIIPLLCQEEGTELTPYHDSLGYPTVGTGFKIGPAGVPLNNYTFSLTQPVNDVWLQSLVDETMAKMLADEEITEALQHCNQPRCDILTSMAYQMGVAGLTGFHKMLEAICDEDWEEAVTQMLDSNWAEQTPERAERHAEVMESGQWAPTYDFE</sequence>
<comment type="similarity">
    <text evidence="3">Belongs to the glycosyl hydrolase 24 family.</text>
</comment>
<proteinExistence type="inferred from homology"/>
<dbReference type="PANTHER" id="PTHR37406:SF1">
    <property type="entry name" value="T4-TYPE LYSOZYME 1-RELATED"/>
    <property type="match status" value="1"/>
</dbReference>
<dbReference type="SUPFAM" id="SSF53955">
    <property type="entry name" value="Lysozyme-like"/>
    <property type="match status" value="1"/>
</dbReference>
<keyword evidence="3" id="KW-0378">Hydrolase</keyword>
<dbReference type="InterPro" id="IPR023346">
    <property type="entry name" value="Lysozyme-like_dom_sf"/>
</dbReference>
<dbReference type="EC" id="3.2.1.17" evidence="3"/>
<evidence type="ECO:0000256" key="2">
    <source>
        <dbReference type="ARBA" id="ARBA00022638"/>
    </source>
</evidence>
<dbReference type="CDD" id="cd00735">
    <property type="entry name" value="T4-like_lys"/>
    <property type="match status" value="1"/>
</dbReference>
<keyword evidence="2 3" id="KW-0081">Bacteriolytic enzyme</keyword>
<evidence type="ECO:0000256" key="1">
    <source>
        <dbReference type="ARBA" id="ARBA00022529"/>
    </source>
</evidence>
<dbReference type="Pfam" id="PF00959">
    <property type="entry name" value="Phage_lysozyme"/>
    <property type="match status" value="1"/>
</dbReference>
<dbReference type="InterPro" id="IPR023347">
    <property type="entry name" value="Lysozyme_dom_sf"/>
</dbReference>
<organism evidence="4 5">
    <name type="scientific">Serratia rhizosphaerae</name>
    <dbReference type="NCBI Taxonomy" id="2597702"/>
    <lineage>
        <taxon>Bacteria</taxon>
        <taxon>Pseudomonadati</taxon>
        <taxon>Pseudomonadota</taxon>
        <taxon>Gammaproteobacteria</taxon>
        <taxon>Enterobacterales</taxon>
        <taxon>Yersiniaceae</taxon>
        <taxon>Serratia</taxon>
    </lineage>
</organism>
<evidence type="ECO:0000313" key="5">
    <source>
        <dbReference type="Proteomes" id="UP000430368"/>
    </source>
</evidence>
<evidence type="ECO:0000313" key="4">
    <source>
        <dbReference type="EMBL" id="QHA89550.1"/>
    </source>
</evidence>
<keyword evidence="3" id="KW-0326">Glycosidase</keyword>
<dbReference type="Gene3D" id="1.10.530.40">
    <property type="match status" value="1"/>
</dbReference>
<dbReference type="PANTHER" id="PTHR37406">
    <property type="entry name" value="T4-TYPE LYSOZYME 1-RELATED"/>
    <property type="match status" value="1"/>
</dbReference>
<dbReference type="RefSeq" id="WP_160031140.1">
    <property type="nucleotide sequence ID" value="NZ_CP041764.1"/>
</dbReference>
<accession>A0ABX6GTF0</accession>